<dbReference type="PANTHER" id="PTHR43717">
    <property type="entry name" value="ANAEROBIC NITRIC OXIDE REDUCTASE FLAVORUBREDOXIN"/>
    <property type="match status" value="1"/>
</dbReference>
<dbReference type="AlphaFoldDB" id="A0A244CKW4"/>
<evidence type="ECO:0000313" key="2">
    <source>
        <dbReference type="EMBL" id="OUL56007.1"/>
    </source>
</evidence>
<dbReference type="Proteomes" id="UP000194841">
    <property type="component" value="Unassembled WGS sequence"/>
</dbReference>
<gene>
    <name evidence="2" type="ORF">B1199_20095</name>
</gene>
<dbReference type="PANTHER" id="PTHR43717:SF1">
    <property type="entry name" value="ANAEROBIC NITRIC OXIDE REDUCTASE FLAVORUBREDOXIN"/>
    <property type="match status" value="1"/>
</dbReference>
<evidence type="ECO:0000313" key="3">
    <source>
        <dbReference type="Proteomes" id="UP000194841"/>
    </source>
</evidence>
<proteinExistence type="predicted"/>
<dbReference type="Pfam" id="PF19583">
    <property type="entry name" value="ODP"/>
    <property type="match status" value="1"/>
</dbReference>
<sequence>MALCLERSTQLRQDLWQITTAETSHFAFNCYVIAAQKTALIHTGKPSQFSATLSLLKEILAGKTLDYVLFSHVEADECGALAALLQAYPQCQVVCNKVAAISLKEMLHQPPLILDDQQTLNLGAYQLRLINTPHFPHNWDGHLWYETQQQWLFSSDYCSLGGIHPAVVEEPLADEMLTFMQQGGFIAHGGSVSKVTQQLAQLPVSLIATMHGPATQGGACNQLLRSLHNAWLDRGQAELKAITYL</sequence>
<reference evidence="2 3" key="1">
    <citation type="submission" date="2017-02" db="EMBL/GenBank/DDBJ databases">
        <title>Pseudoalteromonas ulvae TC14 Genome.</title>
        <authorList>
            <person name="Molmeret M."/>
        </authorList>
    </citation>
    <scope>NUCLEOTIDE SEQUENCE [LARGE SCALE GENOMIC DNA]</scope>
    <source>
        <strain evidence="2">TC14</strain>
    </source>
</reference>
<dbReference type="InterPro" id="IPR045761">
    <property type="entry name" value="ODP_dom"/>
</dbReference>
<feature type="domain" description="ODP" evidence="1">
    <location>
        <begin position="28"/>
        <end position="212"/>
    </location>
</feature>
<name>A0A244CKW4_PSEDV</name>
<dbReference type="Gene3D" id="3.60.15.10">
    <property type="entry name" value="Ribonuclease Z/Hydroxyacylglutathione hydrolase-like"/>
    <property type="match status" value="1"/>
</dbReference>
<comment type="caution">
    <text evidence="2">The sequence shown here is derived from an EMBL/GenBank/DDBJ whole genome shotgun (WGS) entry which is preliminary data.</text>
</comment>
<organism evidence="2 3">
    <name type="scientific">Pseudoalteromonas ulvae</name>
    <dbReference type="NCBI Taxonomy" id="107327"/>
    <lineage>
        <taxon>Bacteria</taxon>
        <taxon>Pseudomonadati</taxon>
        <taxon>Pseudomonadota</taxon>
        <taxon>Gammaproteobacteria</taxon>
        <taxon>Alteromonadales</taxon>
        <taxon>Pseudoalteromonadaceae</taxon>
        <taxon>Pseudoalteromonas</taxon>
    </lineage>
</organism>
<keyword evidence="3" id="KW-1185">Reference proteome</keyword>
<dbReference type="EMBL" id="MWPV01000008">
    <property type="protein sequence ID" value="OUL56007.1"/>
    <property type="molecule type" value="Genomic_DNA"/>
</dbReference>
<dbReference type="OrthoDB" id="9800607at2"/>
<dbReference type="SUPFAM" id="SSF56281">
    <property type="entry name" value="Metallo-hydrolase/oxidoreductase"/>
    <property type="match status" value="1"/>
</dbReference>
<protein>
    <recommendedName>
        <fullName evidence="1">ODP domain-containing protein</fullName>
    </recommendedName>
</protein>
<dbReference type="InterPro" id="IPR036866">
    <property type="entry name" value="RibonucZ/Hydroxyglut_hydro"/>
</dbReference>
<dbReference type="RefSeq" id="WP_086745926.1">
    <property type="nucleotide sequence ID" value="NZ_MWPV01000008.1"/>
</dbReference>
<accession>A0A244CKW4</accession>
<evidence type="ECO:0000259" key="1">
    <source>
        <dbReference type="Pfam" id="PF19583"/>
    </source>
</evidence>